<proteinExistence type="predicted"/>
<dbReference type="AlphaFoldDB" id="A0A3B0U058"/>
<sequence length="44" mass="5063">MIIKEVATSPLRVCNLNNFTQVSHPENHLKKSSRRICQETINVL</sequence>
<evidence type="ECO:0000313" key="1">
    <source>
        <dbReference type="EMBL" id="VAW20012.1"/>
    </source>
</evidence>
<gene>
    <name evidence="1" type="ORF">MNBD_ALPHA11-990</name>
</gene>
<dbReference type="EMBL" id="UOEQ01000249">
    <property type="protein sequence ID" value="VAW20012.1"/>
    <property type="molecule type" value="Genomic_DNA"/>
</dbReference>
<protein>
    <submittedName>
        <fullName evidence="1">Uncharacterized protein</fullName>
    </submittedName>
</protein>
<organism evidence="1">
    <name type="scientific">hydrothermal vent metagenome</name>
    <dbReference type="NCBI Taxonomy" id="652676"/>
    <lineage>
        <taxon>unclassified sequences</taxon>
        <taxon>metagenomes</taxon>
        <taxon>ecological metagenomes</taxon>
    </lineage>
</organism>
<accession>A0A3B0U058</accession>
<reference evidence="1" key="1">
    <citation type="submission" date="2018-06" db="EMBL/GenBank/DDBJ databases">
        <authorList>
            <person name="Zhirakovskaya E."/>
        </authorList>
    </citation>
    <scope>NUCLEOTIDE SEQUENCE</scope>
</reference>
<name>A0A3B0U058_9ZZZZ</name>